<organism evidence="6 7">
    <name type="scientific">Nonomuraea rosea</name>
    <dbReference type="NCBI Taxonomy" id="638574"/>
    <lineage>
        <taxon>Bacteria</taxon>
        <taxon>Bacillati</taxon>
        <taxon>Actinomycetota</taxon>
        <taxon>Actinomycetes</taxon>
        <taxon>Streptosporangiales</taxon>
        <taxon>Streptosporangiaceae</taxon>
        <taxon>Nonomuraea</taxon>
    </lineage>
</organism>
<sequence>MEAATGQDRPDGFPVPFVVVALIASAGGLDALTRVLATLPANLPAAILVALHQDPRMVSQLTGLLARHTALPVELATDRAFIRPGTVTVVPPGKHLLVTAETRVGLIETGALPPARPSADLLLATLAVTCGPRALAVILTGMGHDGQAGARAIAHCGGTVFAQDELSSKFFAMPSAAISTHLVSQILPLDDIAAAISAHIART</sequence>
<evidence type="ECO:0000313" key="7">
    <source>
        <dbReference type="Proteomes" id="UP001500630"/>
    </source>
</evidence>
<dbReference type="EMBL" id="BAABDQ010000027">
    <property type="protein sequence ID" value="GAA3591967.1"/>
    <property type="molecule type" value="Genomic_DNA"/>
</dbReference>
<gene>
    <name evidence="6" type="ORF">GCM10022419_088520</name>
</gene>
<feature type="active site" evidence="4">
    <location>
        <position position="25"/>
    </location>
</feature>
<evidence type="ECO:0000256" key="4">
    <source>
        <dbReference type="PROSITE-ProRule" id="PRU00050"/>
    </source>
</evidence>
<evidence type="ECO:0000256" key="3">
    <source>
        <dbReference type="ARBA" id="ARBA00048267"/>
    </source>
</evidence>
<feature type="active site" evidence="4">
    <location>
        <position position="145"/>
    </location>
</feature>
<dbReference type="SUPFAM" id="SSF52738">
    <property type="entry name" value="Methylesterase CheB, C-terminal domain"/>
    <property type="match status" value="1"/>
</dbReference>
<dbReference type="PANTHER" id="PTHR42872:SF6">
    <property type="entry name" value="PROTEIN-GLUTAMATE METHYLESTERASE_PROTEIN-GLUTAMINE GLUTAMINASE"/>
    <property type="match status" value="1"/>
</dbReference>
<dbReference type="EC" id="3.1.1.61" evidence="2"/>
<dbReference type="RefSeq" id="WP_345571724.1">
    <property type="nucleotide sequence ID" value="NZ_BAABDQ010000027.1"/>
</dbReference>
<evidence type="ECO:0000313" key="6">
    <source>
        <dbReference type="EMBL" id="GAA3591967.1"/>
    </source>
</evidence>
<protein>
    <recommendedName>
        <fullName evidence="2">protein-glutamate methylesterase</fullName>
        <ecNumber evidence="2">3.1.1.61</ecNumber>
    </recommendedName>
</protein>
<dbReference type="PROSITE" id="PS50122">
    <property type="entry name" value="CHEB"/>
    <property type="match status" value="1"/>
</dbReference>
<dbReference type="InterPro" id="IPR000673">
    <property type="entry name" value="Sig_transdc_resp-reg_Me-estase"/>
</dbReference>
<evidence type="ECO:0000259" key="5">
    <source>
        <dbReference type="PROSITE" id="PS50122"/>
    </source>
</evidence>
<proteinExistence type="predicted"/>
<dbReference type="InterPro" id="IPR035909">
    <property type="entry name" value="CheB_C"/>
</dbReference>
<accession>A0ABP6Z0R9</accession>
<reference evidence="7" key="1">
    <citation type="journal article" date="2019" name="Int. J. Syst. Evol. Microbiol.">
        <title>The Global Catalogue of Microorganisms (GCM) 10K type strain sequencing project: providing services to taxonomists for standard genome sequencing and annotation.</title>
        <authorList>
            <consortium name="The Broad Institute Genomics Platform"/>
            <consortium name="The Broad Institute Genome Sequencing Center for Infectious Disease"/>
            <person name="Wu L."/>
            <person name="Ma J."/>
        </authorList>
    </citation>
    <scope>NUCLEOTIDE SEQUENCE [LARGE SCALE GENOMIC DNA]</scope>
    <source>
        <strain evidence="7">JCM 17326</strain>
    </source>
</reference>
<keyword evidence="4" id="KW-0145">Chemotaxis</keyword>
<dbReference type="PANTHER" id="PTHR42872">
    <property type="entry name" value="PROTEIN-GLUTAMATE METHYLESTERASE/PROTEIN-GLUTAMINE GLUTAMINASE"/>
    <property type="match status" value="1"/>
</dbReference>
<name>A0ABP6Z0R9_9ACTN</name>
<dbReference type="CDD" id="cd16433">
    <property type="entry name" value="CheB"/>
    <property type="match status" value="1"/>
</dbReference>
<feature type="domain" description="CheB-type methylesterase" evidence="5">
    <location>
        <begin position="16"/>
        <end position="203"/>
    </location>
</feature>
<keyword evidence="1 4" id="KW-0378">Hydrolase</keyword>
<dbReference type="Gene3D" id="3.40.50.180">
    <property type="entry name" value="Methylesterase CheB, C-terminal domain"/>
    <property type="match status" value="1"/>
</dbReference>
<dbReference type="Pfam" id="PF01339">
    <property type="entry name" value="CheB_methylest"/>
    <property type="match status" value="1"/>
</dbReference>
<evidence type="ECO:0000256" key="1">
    <source>
        <dbReference type="ARBA" id="ARBA00022801"/>
    </source>
</evidence>
<dbReference type="Proteomes" id="UP001500630">
    <property type="component" value="Unassembled WGS sequence"/>
</dbReference>
<keyword evidence="7" id="KW-1185">Reference proteome</keyword>
<comment type="catalytic activity">
    <reaction evidence="3">
        <text>[protein]-L-glutamate 5-O-methyl ester + H2O = L-glutamyl-[protein] + methanol + H(+)</text>
        <dbReference type="Rhea" id="RHEA:23236"/>
        <dbReference type="Rhea" id="RHEA-COMP:10208"/>
        <dbReference type="Rhea" id="RHEA-COMP:10311"/>
        <dbReference type="ChEBI" id="CHEBI:15377"/>
        <dbReference type="ChEBI" id="CHEBI:15378"/>
        <dbReference type="ChEBI" id="CHEBI:17790"/>
        <dbReference type="ChEBI" id="CHEBI:29973"/>
        <dbReference type="ChEBI" id="CHEBI:82795"/>
        <dbReference type="EC" id="3.1.1.61"/>
    </reaction>
</comment>
<comment type="caution">
    <text evidence="6">The sequence shown here is derived from an EMBL/GenBank/DDBJ whole genome shotgun (WGS) entry which is preliminary data.</text>
</comment>
<feature type="active site" evidence="4">
    <location>
        <position position="52"/>
    </location>
</feature>
<evidence type="ECO:0000256" key="2">
    <source>
        <dbReference type="ARBA" id="ARBA00039140"/>
    </source>
</evidence>